<sequence length="60" mass="6261">MRHAAASSGACSAPARGAWRPMMAGSDARMAQVAAARRVADANHLLAATPVAHYKARRCD</sequence>
<reference evidence="1" key="1">
    <citation type="journal article" date="2017" name="BMC Genomics">
        <title>Xanthomonas adaptation to common bean is associated with horizontal transfers of genes encoding TAL effectors.</title>
        <authorList>
            <person name="Ruh M."/>
            <person name="Briand M."/>
            <person name="Bonneau S."/>
            <person name="Jacques M.A."/>
            <person name="Chen N.W.G."/>
        </authorList>
    </citation>
    <scope>NUCLEOTIDE SEQUENCE [LARGE SCALE GENOMIC DNA]</scope>
    <source>
        <strain evidence="1">CFBP6167</strain>
    </source>
</reference>
<gene>
    <name evidence="1" type="ORF">XcfCFBP6167P_07490</name>
</gene>
<dbReference type="EMBL" id="CP021018">
    <property type="protein sequence ID" value="ATS88176.1"/>
    <property type="molecule type" value="Genomic_DNA"/>
</dbReference>
<name>A0A808FEK4_XANCI</name>
<organism evidence="1">
    <name type="scientific">Xanthomonas citri pv. phaseoli var. fuscans</name>
    <dbReference type="NCBI Taxonomy" id="473423"/>
    <lineage>
        <taxon>Bacteria</taxon>
        <taxon>Pseudomonadati</taxon>
        <taxon>Pseudomonadota</taxon>
        <taxon>Gammaproteobacteria</taxon>
        <taxon>Lysobacterales</taxon>
        <taxon>Lysobacteraceae</taxon>
        <taxon>Xanthomonas</taxon>
    </lineage>
</organism>
<dbReference type="AlphaFoldDB" id="A0A808FEK4"/>
<protein>
    <submittedName>
        <fullName evidence="1">Uncharacterized protein</fullName>
    </submittedName>
</protein>
<evidence type="ECO:0000313" key="1">
    <source>
        <dbReference type="EMBL" id="ATS88176.1"/>
    </source>
</evidence>
<accession>A0A808FEK4</accession>
<proteinExistence type="predicted"/>